<evidence type="ECO:0000313" key="2">
    <source>
        <dbReference type="EMBL" id="EFC41896.1"/>
    </source>
</evidence>
<dbReference type="AlphaFoldDB" id="D2VMX1"/>
<dbReference type="InParanoid" id="D2VMX1"/>
<dbReference type="VEuPathDB" id="AmoebaDB:NAEGRDRAFT_70290"/>
<evidence type="ECO:0000259" key="1">
    <source>
        <dbReference type="Pfam" id="PF13475"/>
    </source>
</evidence>
<keyword evidence="3" id="KW-1185">Reference proteome</keyword>
<feature type="domain" description="DUF4116" evidence="1">
    <location>
        <begin position="203"/>
        <end position="244"/>
    </location>
</feature>
<dbReference type="GeneID" id="8851497"/>
<protein>
    <submittedName>
        <fullName evidence="2">Predicted protein</fullName>
    </submittedName>
</protein>
<dbReference type="Proteomes" id="UP000006671">
    <property type="component" value="Unassembled WGS sequence"/>
</dbReference>
<dbReference type="KEGG" id="ngr:NAEGRDRAFT_70290"/>
<accession>D2VMX1</accession>
<dbReference type="Pfam" id="PF13475">
    <property type="entry name" value="DUF4116"/>
    <property type="match status" value="3"/>
</dbReference>
<dbReference type="EMBL" id="GG738883">
    <property type="protein sequence ID" value="EFC41896.1"/>
    <property type="molecule type" value="Genomic_DNA"/>
</dbReference>
<sequence length="465" mass="53014">MACRNVVLEAVNQNGQLYIDHARGSFPSWLLDKEILKRALSMSGAMIHYGDPSIAYDEDVIEVAMEKTGFTLHNLPSKYLENKEFILRVLKVNPFNIYFIGNELEYDEDVITAAAKGDINYLDESKLVDKKLARLFISWNGLNLKVFSKFQNDLDIVQIAVTQNGLALNFCSRDVPYSIVKIAVKQNGLALEFANEVMRDQSEIVLLAVKQNGLALQYASIRLRSDKNIVKQALSQNPLAIEHVINVCWEIKLLQEQLISSMTEDLILETIVKSEYIKHLPNHLLNDIEFAEKALKVNPKVYHFLSHHLKTNKNLIIKTLSEDITIDILPSMLEDEEFLLECLKHSKTFGSQHKLTNSQLSDRDYIKRALVANPSLIRNNNDIRHLYITDESMLLFTLKQRSGMAAEFVNYISKSKDIAIELARHAGLFCEIGHPAIPYEEALKERLSFEYDNVFLTRNNIESGG</sequence>
<dbReference type="RefSeq" id="XP_002674640.1">
    <property type="nucleotide sequence ID" value="XM_002674594.1"/>
</dbReference>
<dbReference type="InterPro" id="IPR025197">
    <property type="entry name" value="DUF4116"/>
</dbReference>
<proteinExistence type="predicted"/>
<name>D2VMX1_NAEGR</name>
<evidence type="ECO:0000313" key="3">
    <source>
        <dbReference type="Proteomes" id="UP000006671"/>
    </source>
</evidence>
<reference evidence="2 3" key="1">
    <citation type="journal article" date="2010" name="Cell">
        <title>The genome of Naegleria gruberi illuminates early eukaryotic versatility.</title>
        <authorList>
            <person name="Fritz-Laylin L.K."/>
            <person name="Prochnik S.E."/>
            <person name="Ginger M.L."/>
            <person name="Dacks J.B."/>
            <person name="Carpenter M.L."/>
            <person name="Field M.C."/>
            <person name="Kuo A."/>
            <person name="Paredez A."/>
            <person name="Chapman J."/>
            <person name="Pham J."/>
            <person name="Shu S."/>
            <person name="Neupane R."/>
            <person name="Cipriano M."/>
            <person name="Mancuso J."/>
            <person name="Tu H."/>
            <person name="Salamov A."/>
            <person name="Lindquist E."/>
            <person name="Shapiro H."/>
            <person name="Lucas S."/>
            <person name="Grigoriev I.V."/>
            <person name="Cande W.Z."/>
            <person name="Fulton C."/>
            <person name="Rokhsar D.S."/>
            <person name="Dawson S.C."/>
        </authorList>
    </citation>
    <scope>NUCLEOTIDE SEQUENCE [LARGE SCALE GENOMIC DNA]</scope>
    <source>
        <strain evidence="2 3">NEG-M</strain>
    </source>
</reference>
<feature type="domain" description="DUF4116" evidence="1">
    <location>
        <begin position="129"/>
        <end position="172"/>
    </location>
</feature>
<organism evidence="3">
    <name type="scientific">Naegleria gruberi</name>
    <name type="common">Amoeba</name>
    <dbReference type="NCBI Taxonomy" id="5762"/>
    <lineage>
        <taxon>Eukaryota</taxon>
        <taxon>Discoba</taxon>
        <taxon>Heterolobosea</taxon>
        <taxon>Tetramitia</taxon>
        <taxon>Eutetramitia</taxon>
        <taxon>Vahlkampfiidae</taxon>
        <taxon>Naegleria</taxon>
    </lineage>
</organism>
<gene>
    <name evidence="2" type="ORF">NAEGRDRAFT_70290</name>
</gene>
<feature type="domain" description="DUF4116" evidence="1">
    <location>
        <begin position="264"/>
        <end position="310"/>
    </location>
</feature>